<evidence type="ECO:0000313" key="5">
    <source>
        <dbReference type="EMBL" id="TXN32442.1"/>
    </source>
</evidence>
<reference evidence="5 6" key="1">
    <citation type="submission" date="2019-08" db="EMBL/GenBank/DDBJ databases">
        <title>Bacterial whole genome sequence for Glaciihabitans sp. CHu50b-6-2.</title>
        <authorList>
            <person name="Jin L."/>
        </authorList>
    </citation>
    <scope>NUCLEOTIDE SEQUENCE [LARGE SCALE GENOMIC DNA]</scope>
    <source>
        <strain evidence="5 6">CHu50b-6-2</strain>
    </source>
</reference>
<dbReference type="InterPro" id="IPR046335">
    <property type="entry name" value="LacI/GalR-like_sensor"/>
</dbReference>
<accession>A0A5C8UXN0</accession>
<keyword evidence="3" id="KW-0804">Transcription</keyword>
<dbReference type="Pfam" id="PF13377">
    <property type="entry name" value="Peripla_BP_3"/>
    <property type="match status" value="1"/>
</dbReference>
<evidence type="ECO:0000256" key="2">
    <source>
        <dbReference type="ARBA" id="ARBA00023125"/>
    </source>
</evidence>
<organism evidence="5 6">
    <name type="scientific">Lacisediminihabitans profunda</name>
    <dbReference type="NCBI Taxonomy" id="2594790"/>
    <lineage>
        <taxon>Bacteria</taxon>
        <taxon>Bacillati</taxon>
        <taxon>Actinomycetota</taxon>
        <taxon>Actinomycetes</taxon>
        <taxon>Micrococcales</taxon>
        <taxon>Microbacteriaceae</taxon>
        <taxon>Lacisediminihabitans</taxon>
    </lineage>
</organism>
<dbReference type="PROSITE" id="PS00356">
    <property type="entry name" value="HTH_LACI_1"/>
    <property type="match status" value="1"/>
</dbReference>
<dbReference type="PANTHER" id="PTHR30146">
    <property type="entry name" value="LACI-RELATED TRANSCRIPTIONAL REPRESSOR"/>
    <property type="match status" value="1"/>
</dbReference>
<dbReference type="SMART" id="SM00354">
    <property type="entry name" value="HTH_LACI"/>
    <property type="match status" value="1"/>
</dbReference>
<dbReference type="EMBL" id="VRMG01000003">
    <property type="protein sequence ID" value="TXN32442.1"/>
    <property type="molecule type" value="Genomic_DNA"/>
</dbReference>
<evidence type="ECO:0000256" key="3">
    <source>
        <dbReference type="ARBA" id="ARBA00023163"/>
    </source>
</evidence>
<dbReference type="Gene3D" id="1.10.260.40">
    <property type="entry name" value="lambda repressor-like DNA-binding domains"/>
    <property type="match status" value="1"/>
</dbReference>
<dbReference type="InterPro" id="IPR028082">
    <property type="entry name" value="Peripla_BP_I"/>
</dbReference>
<keyword evidence="2 5" id="KW-0238">DNA-binding</keyword>
<keyword evidence="1" id="KW-0805">Transcription regulation</keyword>
<keyword evidence="6" id="KW-1185">Reference proteome</keyword>
<dbReference type="Gene3D" id="3.40.50.2300">
    <property type="match status" value="2"/>
</dbReference>
<dbReference type="Pfam" id="PF00356">
    <property type="entry name" value="LacI"/>
    <property type="match status" value="1"/>
</dbReference>
<dbReference type="InterPro" id="IPR000843">
    <property type="entry name" value="HTH_LacI"/>
</dbReference>
<proteinExistence type="predicted"/>
<dbReference type="AlphaFoldDB" id="A0A5C8UXN0"/>
<dbReference type="PANTHER" id="PTHR30146:SF109">
    <property type="entry name" value="HTH-TYPE TRANSCRIPTIONAL REGULATOR GALS"/>
    <property type="match status" value="1"/>
</dbReference>
<name>A0A5C8UXN0_9MICO</name>
<gene>
    <name evidence="5" type="ORF">FVP33_02210</name>
</gene>
<evidence type="ECO:0000313" key="6">
    <source>
        <dbReference type="Proteomes" id="UP000321379"/>
    </source>
</evidence>
<protein>
    <submittedName>
        <fullName evidence="5">LacI family DNA-binding transcriptional regulator</fullName>
    </submittedName>
</protein>
<dbReference type="SUPFAM" id="SSF47413">
    <property type="entry name" value="lambda repressor-like DNA-binding domains"/>
    <property type="match status" value="1"/>
</dbReference>
<dbReference type="RefSeq" id="WP_147781989.1">
    <property type="nucleotide sequence ID" value="NZ_VRMG01000003.1"/>
</dbReference>
<dbReference type="CDD" id="cd01574">
    <property type="entry name" value="PBP1_LacI"/>
    <property type="match status" value="1"/>
</dbReference>
<dbReference type="CDD" id="cd01392">
    <property type="entry name" value="HTH_LacI"/>
    <property type="match status" value="1"/>
</dbReference>
<dbReference type="GO" id="GO:0000976">
    <property type="term" value="F:transcription cis-regulatory region binding"/>
    <property type="evidence" value="ECO:0007669"/>
    <property type="project" value="TreeGrafter"/>
</dbReference>
<dbReference type="GO" id="GO:0003700">
    <property type="term" value="F:DNA-binding transcription factor activity"/>
    <property type="evidence" value="ECO:0007669"/>
    <property type="project" value="TreeGrafter"/>
</dbReference>
<dbReference type="PROSITE" id="PS50932">
    <property type="entry name" value="HTH_LACI_2"/>
    <property type="match status" value="1"/>
</dbReference>
<dbReference type="PRINTS" id="PR00036">
    <property type="entry name" value="HTHLACI"/>
</dbReference>
<dbReference type="Proteomes" id="UP000321379">
    <property type="component" value="Unassembled WGS sequence"/>
</dbReference>
<sequence>MANITDVARLAGVSHQTVSRVLNNENTVRPSTKARVEAAIAELHYRPSMVARALVTRKTRTIGLISTGNPLYGPSSTALGFNEAAREAGYQVTSASMSTSDRGAILEAIDVLVAQNVEALVLIASDVASIEAVQDLELQVPLITAESSGRMGGHSVSIDQFRGAELATSYLADLGHRRIVHLAGPSTSLDAAERERGWRSVLASRGLETREPVAGDWSPESGYAAAERLLGGGDFTAIFAANDQMALGVLHALSDRGLPVPGRISIVGFDDIPEAAHFIPPLTTVRQDFGELGRRIMESLLEVLRGQEFGEPVRTEPRLIERASAAPVGAGRAVTQPIAPPT</sequence>
<evidence type="ECO:0000256" key="1">
    <source>
        <dbReference type="ARBA" id="ARBA00023015"/>
    </source>
</evidence>
<dbReference type="SUPFAM" id="SSF53822">
    <property type="entry name" value="Periplasmic binding protein-like I"/>
    <property type="match status" value="1"/>
</dbReference>
<comment type="caution">
    <text evidence="5">The sequence shown here is derived from an EMBL/GenBank/DDBJ whole genome shotgun (WGS) entry which is preliminary data.</text>
</comment>
<feature type="domain" description="HTH lacI-type" evidence="4">
    <location>
        <begin position="2"/>
        <end position="56"/>
    </location>
</feature>
<dbReference type="InterPro" id="IPR010982">
    <property type="entry name" value="Lambda_DNA-bd_dom_sf"/>
</dbReference>
<evidence type="ECO:0000259" key="4">
    <source>
        <dbReference type="PROSITE" id="PS50932"/>
    </source>
</evidence>